<gene>
    <name evidence="4" type="ORF">Rsw2DRAFT_3342</name>
</gene>
<proteinExistence type="predicted"/>
<comment type="caution">
    <text evidence="4">The sequence shown here is derived from an EMBL/GenBank/DDBJ whole genome shotgun (WGS) entry which is preliminary data.</text>
</comment>
<dbReference type="SUPFAM" id="SSF53850">
    <property type="entry name" value="Periplasmic binding protein-like II"/>
    <property type="match status" value="1"/>
</dbReference>
<dbReference type="SMART" id="SM00062">
    <property type="entry name" value="PBPb"/>
    <property type="match status" value="1"/>
</dbReference>
<evidence type="ECO:0000256" key="1">
    <source>
        <dbReference type="ARBA" id="ARBA00022729"/>
    </source>
</evidence>
<dbReference type="EMBL" id="ACYY01000037">
    <property type="protein sequence ID" value="EEW23715.1"/>
    <property type="molecule type" value="Genomic_DNA"/>
</dbReference>
<organism evidence="4 5">
    <name type="scientific">Rhodobacter ferrooxidans</name>
    <dbReference type="NCBI Taxonomy" id="371731"/>
    <lineage>
        <taxon>Bacteria</taxon>
        <taxon>Pseudomonadati</taxon>
        <taxon>Pseudomonadota</taxon>
        <taxon>Alphaproteobacteria</taxon>
        <taxon>Rhodobacterales</taxon>
        <taxon>Rhodobacter group</taxon>
        <taxon>Rhodobacter</taxon>
    </lineage>
</organism>
<evidence type="ECO:0000313" key="5">
    <source>
        <dbReference type="Proteomes" id="UP000010121"/>
    </source>
</evidence>
<name>C8S5L3_9RHOB</name>
<dbReference type="STRING" id="371731.Rsw2DRAFT_3342"/>
<evidence type="ECO:0000313" key="4">
    <source>
        <dbReference type="EMBL" id="EEW23715.1"/>
    </source>
</evidence>
<feature type="signal peptide" evidence="2">
    <location>
        <begin position="1"/>
        <end position="26"/>
    </location>
</feature>
<dbReference type="PANTHER" id="PTHR35936:SF17">
    <property type="entry name" value="ARGININE-BINDING EXTRACELLULAR PROTEIN ARTP"/>
    <property type="match status" value="1"/>
</dbReference>
<evidence type="ECO:0000256" key="2">
    <source>
        <dbReference type="SAM" id="SignalP"/>
    </source>
</evidence>
<dbReference type="Proteomes" id="UP000010121">
    <property type="component" value="Unassembled WGS sequence"/>
</dbReference>
<dbReference type="eggNOG" id="COG0834">
    <property type="taxonomic scope" value="Bacteria"/>
</dbReference>
<dbReference type="RefSeq" id="WP_008033123.1">
    <property type="nucleotide sequence ID" value="NZ_ACYY01000037.1"/>
</dbReference>
<feature type="domain" description="Solute-binding protein family 3/N-terminal" evidence="3">
    <location>
        <begin position="37"/>
        <end position="286"/>
    </location>
</feature>
<dbReference type="PANTHER" id="PTHR35936">
    <property type="entry name" value="MEMBRANE-BOUND LYTIC MUREIN TRANSGLYCOSYLASE F"/>
    <property type="match status" value="1"/>
</dbReference>
<keyword evidence="1 2" id="KW-0732">Signal</keyword>
<dbReference type="InterPro" id="IPR001638">
    <property type="entry name" value="Solute-binding_3/MltF_N"/>
</dbReference>
<accession>C8S5L3</accession>
<dbReference type="AlphaFoldDB" id="C8S5L3"/>
<dbReference type="Gene3D" id="3.40.190.10">
    <property type="entry name" value="Periplasmic binding protein-like II"/>
    <property type="match status" value="2"/>
</dbReference>
<dbReference type="OrthoDB" id="8477926at2"/>
<sequence>MRLATFFRQGTLSALLALFAFLPAFGADLDEIRHIGKIRHIGIRYANFVTGAGDGFDVDLMKGFARYIGVDYELVYSDFYSVIRDTLGKDIVNTPDGLALQGNFPVRGDVISAGFTHLPWREKFLLFSEPTFPSQVLLVAPANSRLSPIQPSGNLASDIAATKALIGTHSLLVMEKTCLDPSGYGIVGNVVDLRKLTSSTNLNEMVPAMLDGTADIALLDVPDVIRDLDQWSGQIKILGPISEPQVLATAFPKDAENLRDAFNNYLRQIKQDGTYDALVDKYYPGVRSFFSDFF</sequence>
<keyword evidence="5" id="KW-1185">Reference proteome</keyword>
<reference evidence="4 5" key="1">
    <citation type="submission" date="2009-08" db="EMBL/GenBank/DDBJ databases">
        <title>The draft genome of Rhodobacter sp. SW2.</title>
        <authorList>
            <consortium name="US DOE Joint Genome Institute (JGI-PGF)"/>
            <person name="Lucas S."/>
            <person name="Copeland A."/>
            <person name="Lapidus A."/>
            <person name="Glavina del Rio T."/>
            <person name="Tice H."/>
            <person name="Bruce D."/>
            <person name="Goodwin L."/>
            <person name="Pitluck S."/>
            <person name="Larimer F."/>
            <person name="Land M.L."/>
            <person name="Hauser L."/>
            <person name="Emerson D."/>
        </authorList>
    </citation>
    <scope>NUCLEOTIDE SEQUENCE [LARGE SCALE GENOMIC DNA]</scope>
    <source>
        <strain evidence="4 5">SW2</strain>
    </source>
</reference>
<feature type="chain" id="PRO_5002991892" evidence="2">
    <location>
        <begin position="27"/>
        <end position="294"/>
    </location>
</feature>
<dbReference type="Pfam" id="PF00497">
    <property type="entry name" value="SBP_bac_3"/>
    <property type="match status" value="1"/>
</dbReference>
<evidence type="ECO:0000259" key="3">
    <source>
        <dbReference type="SMART" id="SM00062"/>
    </source>
</evidence>
<protein>
    <submittedName>
        <fullName evidence="4">Extracellular solute-binding protein family 3</fullName>
    </submittedName>
</protein>